<proteinExistence type="predicted"/>
<reference evidence="1 2" key="1">
    <citation type="journal article" date="2021" name="Front. Genet.">
        <title>Chromosome-Level Genome Assembly Reveals Significant Gene Expansion in the Toll and IMD Signaling Pathways of Dendrolimus kikuchii.</title>
        <authorList>
            <person name="Zhou J."/>
            <person name="Wu P."/>
            <person name="Xiong Z."/>
            <person name="Liu N."/>
            <person name="Zhao N."/>
            <person name="Ji M."/>
            <person name="Qiu Y."/>
            <person name="Yang B."/>
        </authorList>
    </citation>
    <scope>NUCLEOTIDE SEQUENCE [LARGE SCALE GENOMIC DNA]</scope>
    <source>
        <strain evidence="1">Ann1</strain>
    </source>
</reference>
<protein>
    <submittedName>
        <fullName evidence="1">Uncharacterized protein</fullName>
    </submittedName>
</protein>
<sequence length="3844" mass="414596">MRPAGVTATLLLLVTLLSKVSAVEDIYWEGEDPTEFLEVNPDNSFVGHLKRIKRGFFDFDWSFGSTESPNPENLESVTEDDDIAPEGADDETNTDGSGVPDNRVETELREKTLRVTFVVMEPYSMEYSNRDSVEFQNFSKDLADAVNLLFESLPGTQRASLVRIQSRLSDNFSCKVTLDIVTSGYEDTDRITQVLKDHIRTRRSLGHIPVSDADFSANVIDPGTTLETCDSDKIQCDDGSCVYETARCDGTIDCADGSDEASCPKPEQNTTITETGNAYDQRRDEENTIDTGDTNNGYNDNDNNGYNGSDNGFNQETGYNPDADNGGSNYDPNSNTYGGPDTYAGVNAPDSESIDRNKPDNIDQTGEDRGDTDNVGDNTIDNGPDSGNQPPEDKSSTGEEEITVRPKQADRLVCPEGDMVCDETRCVALSKRCDGLRDCYDGTDEANCPSPNPKICGEDDFRCSNGMCIPAAYRCNSVADCPDREDEVNCDTQSCPADSFQCDQGSWVRCAKFCDGNAECDNGEDEEDCPGSCNHKCDGRCLEDKFICDGKRDCSDYSDELNCVDCDGVDDFRCTSGECINAALRCNGDYDCQDYSDELECNITTIATPVGCSDNQFTCGDGSCIDKQFVCDHHQDCYDNTDEDNCRCDDSENFQCRSGQCIPSEKQCDGISDCDDRSDEENCLDTTPWAPAPYPVSPTTASPVFTTTGGPIPSYPGRPGEPDYSKPRPGGPGGPGRPGSSGGPGVYGGGGRPDDSGRGTGTYGGGSNDPYGQPGSQGGPGGPGGPGSSGGPGVYGGNGRPDDSGRGTDPYRGGSNDPYGQPGGPGGAGGPGSSGGPGVYGGSGRPDDSGRGTGTYGGGSNDPYGQPGSQGAPGGAGGPGSNGGSGLYGGSGRPDDSGRGTGAYGGSNDPYRQPGSQGGPGGAGEAGPSGNNGGVGQPGGEYDPYGTGRDNGPSQGSSGPGGPGSSGPVGGSNAYGGQTEFLGPEALNLKTYPTEQVIRYGGDVVFQCRDEGPLRAPVRWVREGGKSLKPGFMEKNGRLELFKVSMRDSGVYICQAPRYLGNPGAEKQVSLAVEPAKPTPPPLFGCKSYEATCANGECIPKSAVCDGKRDCSDNSDEDACQRNGMCEPNEFECTNHKCILKTWLCDSDDDCGDGSDEKTCSPPIPGQPCLASEFACSAQDQCIPKSFHCDGQSDCLDGSDEISCAPVHVVRPPSPGNLQLNPGETLILTCEAVGVPVPLISWRLNWGHVPPNCESVSEDGSGTLTCTNMQPEHSGAYSCEAINNKGTNFAVPDAIVHVNKTDLCPSGYFNSEARSQNECIRCFCFGESNQCHSADLFTYNMPTPLGTGGTRLVGVTISPTGDIRTDAPINSNFDYQPLRNGAAVTKVSGPSDWQGWSRRDAHPYITLPETYNGNQLTSYGGRIRYTLASHAAAVSTRDNAVPTIIIKSLPATLHRSSVHRAGGRPTLRLPRRGLHSRNRLLHRPSVLRQILDNIEMILLRADLNNAGVNITDFAMESAQHINVGLGAANLVEECTCPPGYEGLSCEKCAAGYTREKSGPWLGNCVRESCPAGTYGDPASGFACRPCPCPLTNRENQFARTCALGQDGQVVCDCNPGYEGAHCEVCAPGYEGNPLLRGDSCKPAPQDNCNKIGTRQVKLLDECECKDNVQGRYCDQCKNDSYYLSADFRHGCALCFCSGVSQQCRSSNLRRKTTYVQFNVPQIVQDVKLFSSSPADPYGAVRYTNAIETDIKPDLYRGTVVVRSFPKSRQSVYYWSLPNSFASDKVTSYGGYLRYTLQGVPQSASTSNSRNDPDVQLISNNHLTFHYVGQFTPAYDGTLNASVQILEKDWQRADGKEVSREHFLLALADVKTILVKASYSPDAQLATPLTASIETAEENGDGPLALHVEQCVCPEGYVGSSCEGCAPGYTRSSSGLYLEHCGPCDCNGHSSMCNPESGVCYDCSDNTDGPHCDDCKPGYERDYNGNCVRTENNTPGYCRCDPRGVDPVSPCDSDGNCICKANVEDSTCDDCRPGTFGLDTDNPQGCISCYCSGVTNECHEGSHYTRVPMAAPIFGPNYGGYTLMDLNAETVLNDHFLPVPDKSELTYVFSFPPNVDLYWSLPVFPGNRVLSYSGILSLKQEFRSDSSAMSEPGTDIVLVGDDLSVYWSNPERMRSGEPMAFQVPLRESGWYVLNTASPASRSQFMQVLKNLRRVLVRATLVRNILSTTIADVSMDTATENFYGAPPAKGVEVCMCPPGHTGTSCESCAAQYYKDINGNCRECPCNGNDCQLDSYGRVTCNCQPPYTGPDCSTFGPPDSSYTTTTQRTPMPPTVVVKITSPTIRIQEVGSSVNFTCEAQSRMTSNPLRITWNKVDGVLPQGRSYVDEAYGILFITQLQISDSGQYVCTTTDGVSSGQAVATLKVPGSVMTEPRVSIRPNINDYYEGDRVELECVVSGNPTPTISWQRGANQPLPVSAEQLDELFIIESAKEEDSGEYRCIGSNTLGNTYSTTVISIRPKPYVPPRDHLKISPSAPSVTEGQSTTIVCTAPPSVPAGTLDWIRQDGSSLLANVRSDNGVLYIDYARPENQGVYICQSVSSDVSPVPILITVITTSTPSPSNITVSVDHLKIPTGGTGTVDCNPQGSPLPMIKWMKHSGKFGPGTSQRGNTLIVSGVTDEDQGYYMCEGIVDNVPVASIYVFVEVERREPPRVEIWPPGEQAVSLGSQYELHCRVMAGIPEPDVMWSRNGGRELSRHVQILPQNILRFENIDVNDEGEYTCTATNSAGSESASASIKVRSPPEITLTPSDYVKAEFGEPVTVECRANGYPEPLVSIKSIADQREIVPPAPGIASLRISSASYNDEGDYTCTATSAAGTIENQFRIIVADRGDISETDFERESGSGEIDIGNNNIGPGSPGDMQPPSSLVALEGRDEIAIECNSPPGYEVEWDRGDRRSLQPNAEKRGSRLIIRNLSKADSGDYICSLTSTITGVVQQAAYTRLLVVSAPKITLRPPTQVVHPGQSPNVECVVDGEDIIDVTWRPYSGALSSRVEIRDRMLIFHNIEVEDAGRYECIARTRIANASGIAEVMVTGAPESPAQLVSIDQPRRMFRVGENVNVLCRSQSRDVRVKWEKPGTNEYVDFRVIRKIYNVLPGAYKEIRAKNRSLKFEGVLKHLQTTGSQLYPGQNTGLPQTRYTARLRDSVDLPCTHDLEPPFTIEWAKEFSVLPSEVRTNQPILRLERVTEADAGTYICRISNNRATIEARAILQVEGIVPRFNGESWLSLPTLKDAYKQFDIEVSFKPADSNGLILYNSQNQGRTGDYLALQLIDGVPQFIVDTGTGPLEVKGDHPLQLNTWHTIRLSKSNSRITMDVGQTGPFIAELDPSSTWAVLELKEPLYIGGVPYRDQLPETLAGAPGTKTDFLQSLDYSDFRLSECSTTRIIQHKRNIFVLQEYLNELGYICICATGYAGQNCSRTGEACRIGLCGPGKCTDTADGYKCACPVTHSGRNCESKQNIEYPAFTGSAYFAIKPPETSRSLKMSMKIKAMSPVTDGIIMYCAESSRGYGGFTSLTVHNGRLEFTYDLGKGIFILETPMFVGGVDESIILNKNAGVTAGFSGCIKDLKLHGTAIDFMNSSIQSVNVQDCQRPQRGDIPESDGNCQCKNGGACTSDYSACSCPAGFTGRLCEIRSYYPPQRSPPPSDPCIFQPCRNGGTCRYDPTSKMNHTCDCPLGYAGAFCQMLTSYTTLLIVYLQIIAKLQEENMMSLSVDRNSKTGSTTGISNIMNADSNIYIGGIPDNYNIERYPGLTGCIEQVELMSMNRGLQLGQVAVAGRNTQRCKDESGRYI</sequence>
<dbReference type="EMBL" id="CM034387">
    <property type="protein sequence ID" value="KAJ0183614.1"/>
    <property type="molecule type" value="Genomic_DNA"/>
</dbReference>
<keyword evidence="2" id="KW-1185">Reference proteome</keyword>
<dbReference type="Proteomes" id="UP000824533">
    <property type="component" value="Linkage Group LG01"/>
</dbReference>
<organism evidence="1 2">
    <name type="scientific">Dendrolimus kikuchii</name>
    <dbReference type="NCBI Taxonomy" id="765133"/>
    <lineage>
        <taxon>Eukaryota</taxon>
        <taxon>Metazoa</taxon>
        <taxon>Ecdysozoa</taxon>
        <taxon>Arthropoda</taxon>
        <taxon>Hexapoda</taxon>
        <taxon>Insecta</taxon>
        <taxon>Pterygota</taxon>
        <taxon>Neoptera</taxon>
        <taxon>Endopterygota</taxon>
        <taxon>Lepidoptera</taxon>
        <taxon>Glossata</taxon>
        <taxon>Ditrysia</taxon>
        <taxon>Bombycoidea</taxon>
        <taxon>Lasiocampidae</taxon>
        <taxon>Dendrolimus</taxon>
    </lineage>
</organism>
<gene>
    <name evidence="1" type="ORF">K1T71_000037</name>
</gene>
<evidence type="ECO:0000313" key="1">
    <source>
        <dbReference type="EMBL" id="KAJ0183614.1"/>
    </source>
</evidence>
<name>A0ACC1DI21_9NEOP</name>
<accession>A0ACC1DI21</accession>
<comment type="caution">
    <text evidence="1">The sequence shown here is derived from an EMBL/GenBank/DDBJ whole genome shotgun (WGS) entry which is preliminary data.</text>
</comment>
<evidence type="ECO:0000313" key="2">
    <source>
        <dbReference type="Proteomes" id="UP000824533"/>
    </source>
</evidence>